<evidence type="ECO:0000313" key="2">
    <source>
        <dbReference type="EMBL" id="MBB6408838.1"/>
    </source>
</evidence>
<sequence>MKLVRMILRLIYDGMSVRASPTRPSEPRPPQMDAVGRLETTGVSR</sequence>
<protein>
    <submittedName>
        <fullName evidence="2">Uncharacterized protein</fullName>
    </submittedName>
</protein>
<dbReference type="EMBL" id="JACHEF010000001">
    <property type="protein sequence ID" value="MBB6408838.1"/>
    <property type="molecule type" value="Genomic_DNA"/>
</dbReference>
<gene>
    <name evidence="2" type="ORF">HNQ71_001482</name>
</gene>
<accession>A0A841P7M4</accession>
<feature type="region of interest" description="Disordered" evidence="1">
    <location>
        <begin position="18"/>
        <end position="45"/>
    </location>
</feature>
<name>A0A841P7M4_9HYPH</name>
<organism evidence="2 3">
    <name type="scientific">Mesorhizobium sangaii</name>
    <dbReference type="NCBI Taxonomy" id="505389"/>
    <lineage>
        <taxon>Bacteria</taxon>
        <taxon>Pseudomonadati</taxon>
        <taxon>Pseudomonadota</taxon>
        <taxon>Alphaproteobacteria</taxon>
        <taxon>Hyphomicrobiales</taxon>
        <taxon>Phyllobacteriaceae</taxon>
        <taxon>Mesorhizobium</taxon>
    </lineage>
</organism>
<dbReference type="Proteomes" id="UP000556329">
    <property type="component" value="Unassembled WGS sequence"/>
</dbReference>
<keyword evidence="3" id="KW-1185">Reference proteome</keyword>
<evidence type="ECO:0000313" key="3">
    <source>
        <dbReference type="Proteomes" id="UP000556329"/>
    </source>
</evidence>
<reference evidence="2 3" key="1">
    <citation type="submission" date="2020-08" db="EMBL/GenBank/DDBJ databases">
        <title>Genomic Encyclopedia of Type Strains, Phase IV (KMG-IV): sequencing the most valuable type-strain genomes for metagenomic binning, comparative biology and taxonomic classification.</title>
        <authorList>
            <person name="Goeker M."/>
        </authorList>
    </citation>
    <scope>NUCLEOTIDE SEQUENCE [LARGE SCALE GENOMIC DNA]</scope>
    <source>
        <strain evidence="2 3">DSM 100039</strain>
    </source>
</reference>
<proteinExistence type="predicted"/>
<evidence type="ECO:0000256" key="1">
    <source>
        <dbReference type="SAM" id="MobiDB-lite"/>
    </source>
</evidence>
<comment type="caution">
    <text evidence="2">The sequence shown here is derived from an EMBL/GenBank/DDBJ whole genome shotgun (WGS) entry which is preliminary data.</text>
</comment>
<dbReference type="AlphaFoldDB" id="A0A841P7M4"/>